<sequence length="855" mass="95845">MKNRLVLFFICAFLAANSSCKKDIAVENPPIEVSESDGFVRIDEHFLTWEQEITLRFDLRKGNGELSKATGDLYLHAGLITPGSSNASDWKAVATEWNKNNPSHKLKKEEDGSYSFTFTPKQFFASYSATDALYMAFLVRNADGTQVARNADGSDLYLPISFQQKLDVQFNRPVVLPTYVARTEKQSFALQEEIAFEILSSQKVDKISLYLGSEKIAEESGSEVLKVKYTPKTAGGQLFRARVESGGQTAERTLSVFVMGGTAVAELPEGVKANGITVDRTKNTISFAITAPNKQSIFLLGDFNGFKADAAYSMSRTPDGKTFWVTLPNLDFNRNYTYQFLVDGQVKIADPYSELVLDPAHDATIPNIPAYPAGASGHVSVLNLTQSAYQWTNTAFTNPHPQDLVIYETLVRDFIQSHDYKTLTDSIGYFKRLGVNAVQLMPVQESEGNSTWGYNPSYHMALDKYYGTKQELKTFIDKCHSEGIAVILDVVLNHAFGQSPLVQLYMENGTAAANNPWLNAVAMHPFNVGMDFNHESPYTQVFVKDVLAYWINEYKVDGFRFDLSKGFTQKNSGTSDNAVGAWSAYDASRVAIWKKYNQYLKSLDSDFYVILEHFAEDREEQELANEGLLLWNNLNHAFNEATMGYASDFTRLFASNRGFGNANLISYMESHDEERIMFKNLQYGNGNGAYSAKALKTALERTKMAASFLLAAPGPKMIWQFGELGYDISIDYNGRTGEKPIHWEYLKDTDRGNLYRHFAQLIRMKKANQIFRNGKLLSSSLQGSVKYYVLEEGSQQVLLIGNFDVKAHDFQIPSAVQGTWRDNLTKDTRVLTPNSTLALAPGAYYFLSKTLLNIN</sequence>
<dbReference type="AlphaFoldDB" id="A0A1H6AVV7"/>
<protein>
    <submittedName>
        <fullName evidence="3">1,4-alpha-glucan branching enzyme</fullName>
    </submittedName>
</protein>
<dbReference type="PANTHER" id="PTHR43002">
    <property type="entry name" value="GLYCOGEN DEBRANCHING ENZYME"/>
    <property type="match status" value="1"/>
</dbReference>
<dbReference type="Gene3D" id="3.20.20.80">
    <property type="entry name" value="Glycosidases"/>
    <property type="match status" value="1"/>
</dbReference>
<evidence type="ECO:0000313" key="4">
    <source>
        <dbReference type="Proteomes" id="UP000236731"/>
    </source>
</evidence>
<dbReference type="SUPFAM" id="SSF81296">
    <property type="entry name" value="E set domains"/>
    <property type="match status" value="1"/>
</dbReference>
<dbReference type="SUPFAM" id="SSF51445">
    <property type="entry name" value="(Trans)glycosidases"/>
    <property type="match status" value="1"/>
</dbReference>
<organism evidence="3 4">
    <name type="scientific">Sphingobacterium lactis</name>
    <dbReference type="NCBI Taxonomy" id="797291"/>
    <lineage>
        <taxon>Bacteria</taxon>
        <taxon>Pseudomonadati</taxon>
        <taxon>Bacteroidota</taxon>
        <taxon>Sphingobacteriia</taxon>
        <taxon>Sphingobacteriales</taxon>
        <taxon>Sphingobacteriaceae</taxon>
        <taxon>Sphingobacterium</taxon>
    </lineage>
</organism>
<dbReference type="Proteomes" id="UP000236731">
    <property type="component" value="Unassembled WGS sequence"/>
</dbReference>
<feature type="domain" description="Glycosyl hydrolase family 13 catalytic" evidence="2">
    <location>
        <begin position="408"/>
        <end position="765"/>
    </location>
</feature>
<dbReference type="InterPro" id="IPR014756">
    <property type="entry name" value="Ig_E-set"/>
</dbReference>
<dbReference type="Gene3D" id="2.60.40.10">
    <property type="entry name" value="Immunoglobulins"/>
    <property type="match status" value="1"/>
</dbReference>
<evidence type="ECO:0000256" key="1">
    <source>
        <dbReference type="ARBA" id="ARBA00008061"/>
    </source>
</evidence>
<dbReference type="EMBL" id="FNUT01000009">
    <property type="protein sequence ID" value="SEG52813.1"/>
    <property type="molecule type" value="Genomic_DNA"/>
</dbReference>
<name>A0A1H6AVV7_9SPHI</name>
<dbReference type="Pfam" id="PF00128">
    <property type="entry name" value="Alpha-amylase"/>
    <property type="match status" value="2"/>
</dbReference>
<dbReference type="OrthoDB" id="9761875at2"/>
<dbReference type="CDD" id="cd11350">
    <property type="entry name" value="AmyAc_4"/>
    <property type="match status" value="1"/>
</dbReference>
<proteinExistence type="inferred from homology"/>
<evidence type="ECO:0000313" key="3">
    <source>
        <dbReference type="EMBL" id="SEG52813.1"/>
    </source>
</evidence>
<dbReference type="InterPro" id="IPR017853">
    <property type="entry name" value="GH"/>
</dbReference>
<dbReference type="RefSeq" id="WP_103906944.1">
    <property type="nucleotide sequence ID" value="NZ_CP049246.1"/>
</dbReference>
<evidence type="ECO:0000259" key="2">
    <source>
        <dbReference type="SMART" id="SM00642"/>
    </source>
</evidence>
<dbReference type="InterPro" id="IPR006047">
    <property type="entry name" value="GH13_cat_dom"/>
</dbReference>
<accession>A0A1H6AVV7</accession>
<gene>
    <name evidence="3" type="ORF">SAMN05421877_10914</name>
</gene>
<dbReference type="SMART" id="SM00642">
    <property type="entry name" value="Aamy"/>
    <property type="match status" value="1"/>
</dbReference>
<dbReference type="GO" id="GO:0005975">
    <property type="term" value="P:carbohydrate metabolic process"/>
    <property type="evidence" value="ECO:0007669"/>
    <property type="project" value="InterPro"/>
</dbReference>
<keyword evidence="4" id="KW-1185">Reference proteome</keyword>
<reference evidence="4" key="1">
    <citation type="submission" date="2016-10" db="EMBL/GenBank/DDBJ databases">
        <authorList>
            <person name="Varghese N."/>
            <person name="Submissions S."/>
        </authorList>
    </citation>
    <scope>NUCLEOTIDE SEQUENCE [LARGE SCALE GENOMIC DNA]</scope>
    <source>
        <strain evidence="4">DSM 22361</strain>
    </source>
</reference>
<comment type="similarity">
    <text evidence="1">Belongs to the glycosyl hydrolase 13 family.</text>
</comment>
<dbReference type="InterPro" id="IPR013783">
    <property type="entry name" value="Ig-like_fold"/>
</dbReference>